<dbReference type="AlphaFoldDB" id="A0A6B2QWI8"/>
<gene>
    <name evidence="1" type="ORF">G3I67_03660</name>
</gene>
<name>A0A6B2QWI8_9BURK</name>
<comment type="caution">
    <text evidence="1">The sequence shown here is derived from an EMBL/GenBank/DDBJ whole genome shotgun (WGS) entry which is preliminary data.</text>
</comment>
<sequence length="241" mass="27921">MSLTKNSRPRHFPYQHPTFGRGKNVKDESAWKKTIYYVWWSYLKRNEDYLKTCESSGKGSLSKLYEDFGDVRADDFKAWWTEDGRGAKLFSNPPAEETVRLLSKSEEAPTDGDRLLVSVPLNLPKKFILQRFRSLLDQHHKGQRGKRYAKTSKAKYQFTGQPNIEALTTALNVWDKRIEHPKMKLWELGQFLPLNKHLYVDYLKSGKPLDTASKKLMEATVSRYLKKARASVTNTSKGLFP</sequence>
<organism evidence="1">
    <name type="scientific">Sheuella amnicola</name>
    <dbReference type="NCBI Taxonomy" id="2707330"/>
    <lineage>
        <taxon>Bacteria</taxon>
        <taxon>Pseudomonadati</taxon>
        <taxon>Pseudomonadota</taxon>
        <taxon>Betaproteobacteria</taxon>
        <taxon>Burkholderiales</taxon>
        <taxon>Alcaligenaceae</taxon>
        <taxon>Sheuella</taxon>
    </lineage>
</organism>
<proteinExistence type="predicted"/>
<accession>A0A6B2QWI8</accession>
<reference evidence="1" key="1">
    <citation type="submission" date="2020-02" db="EMBL/GenBank/DDBJ databases">
        <authorList>
            <person name="Chen W.-M."/>
        </authorList>
    </citation>
    <scope>NUCLEOTIDE SEQUENCE</scope>
    <source>
        <strain evidence="1">NBD-18</strain>
    </source>
</reference>
<dbReference type="RefSeq" id="WP_163651630.1">
    <property type="nucleotide sequence ID" value="NZ_JAAGRN010000002.1"/>
</dbReference>
<protein>
    <submittedName>
        <fullName evidence="1">Uncharacterized protein</fullName>
    </submittedName>
</protein>
<evidence type="ECO:0000313" key="1">
    <source>
        <dbReference type="EMBL" id="NDY82323.1"/>
    </source>
</evidence>
<dbReference type="EMBL" id="JAAGRN010000002">
    <property type="protein sequence ID" value="NDY82323.1"/>
    <property type="molecule type" value="Genomic_DNA"/>
</dbReference>